<evidence type="ECO:0000313" key="2">
    <source>
        <dbReference type="EMBL" id="GJE62187.1"/>
    </source>
</evidence>
<accession>A0ABQ4U5R3</accession>
<sequence>MSTVKIASVALALCMTPALSFAQQSVGQENLKRYCTGDYLEHCSEFAPGGPEVQACFREKAKLLSPNCSTAIVAYQQEQGGSAGIRKVSAAR</sequence>
<gene>
    <name evidence="2" type="ORF">MPOCJGCO_4317</name>
</gene>
<evidence type="ECO:0008006" key="4">
    <source>
        <dbReference type="Google" id="ProtNLM"/>
    </source>
</evidence>
<keyword evidence="1" id="KW-0732">Signal</keyword>
<feature type="chain" id="PRO_5045276999" description="3',5'-cyclic-nucleotide phosphodiesterase" evidence="1">
    <location>
        <begin position="23"/>
        <end position="92"/>
    </location>
</feature>
<reference evidence="2" key="2">
    <citation type="submission" date="2021-08" db="EMBL/GenBank/DDBJ databases">
        <authorList>
            <person name="Tani A."/>
            <person name="Ola A."/>
            <person name="Ogura Y."/>
            <person name="Katsura K."/>
            <person name="Hayashi T."/>
        </authorList>
    </citation>
    <scope>NUCLEOTIDE SEQUENCE</scope>
    <source>
        <strain evidence="2">DSM 23632</strain>
    </source>
</reference>
<proteinExistence type="predicted"/>
<protein>
    <recommendedName>
        <fullName evidence="4">3',5'-cyclic-nucleotide phosphodiesterase</fullName>
    </recommendedName>
</protein>
<evidence type="ECO:0000256" key="1">
    <source>
        <dbReference type="SAM" id="SignalP"/>
    </source>
</evidence>
<dbReference type="EMBL" id="BPRB01000285">
    <property type="protein sequence ID" value="GJE62187.1"/>
    <property type="molecule type" value="Genomic_DNA"/>
</dbReference>
<dbReference type="Proteomes" id="UP001055057">
    <property type="component" value="Unassembled WGS sequence"/>
</dbReference>
<organism evidence="2 3">
    <name type="scientific">Methylobacterium trifolii</name>
    <dbReference type="NCBI Taxonomy" id="1003092"/>
    <lineage>
        <taxon>Bacteria</taxon>
        <taxon>Pseudomonadati</taxon>
        <taxon>Pseudomonadota</taxon>
        <taxon>Alphaproteobacteria</taxon>
        <taxon>Hyphomicrobiales</taxon>
        <taxon>Methylobacteriaceae</taxon>
        <taxon>Methylobacterium</taxon>
    </lineage>
</organism>
<feature type="signal peptide" evidence="1">
    <location>
        <begin position="1"/>
        <end position="22"/>
    </location>
</feature>
<keyword evidence="3" id="KW-1185">Reference proteome</keyword>
<dbReference type="RefSeq" id="WP_238184827.1">
    <property type="nucleotide sequence ID" value="NZ_BPRB01000285.1"/>
</dbReference>
<evidence type="ECO:0000313" key="3">
    <source>
        <dbReference type="Proteomes" id="UP001055057"/>
    </source>
</evidence>
<comment type="caution">
    <text evidence="2">The sequence shown here is derived from an EMBL/GenBank/DDBJ whole genome shotgun (WGS) entry which is preliminary data.</text>
</comment>
<reference evidence="2" key="1">
    <citation type="journal article" date="2021" name="Front. Microbiol.">
        <title>Comprehensive Comparative Genomics and Phenotyping of Methylobacterium Species.</title>
        <authorList>
            <person name="Alessa O."/>
            <person name="Ogura Y."/>
            <person name="Fujitani Y."/>
            <person name="Takami H."/>
            <person name="Hayashi T."/>
            <person name="Sahin N."/>
            <person name="Tani A."/>
        </authorList>
    </citation>
    <scope>NUCLEOTIDE SEQUENCE</scope>
    <source>
        <strain evidence="2">DSM 23632</strain>
    </source>
</reference>
<name>A0ABQ4U5R3_9HYPH</name>